<name>A0A1G7ARX9_9BURK</name>
<sequence>MPFVGGKHRALTAFLGRGWGRILARRPAAWTRPHRSGALRSKASLLTATLRCAAGHLRGLRLVEAVRTGWAALRSRRAPPQVRRPLRASVPFGRNAWAARLSPSLRRARPGRAIPSFASASWGPLLRGGGRWQ</sequence>
<evidence type="ECO:0000313" key="1">
    <source>
        <dbReference type="EMBL" id="SDE17654.1"/>
    </source>
</evidence>
<dbReference type="AlphaFoldDB" id="A0A1G7ARX9"/>
<gene>
    <name evidence="1" type="ORF">SAMN05192589_11347</name>
</gene>
<proteinExistence type="predicted"/>
<evidence type="ECO:0000313" key="2">
    <source>
        <dbReference type="Proteomes" id="UP000198781"/>
    </source>
</evidence>
<organism evidence="1 2">
    <name type="scientific">Paracidovorax valerianellae</name>
    <dbReference type="NCBI Taxonomy" id="187868"/>
    <lineage>
        <taxon>Bacteria</taxon>
        <taxon>Pseudomonadati</taxon>
        <taxon>Pseudomonadota</taxon>
        <taxon>Betaproteobacteria</taxon>
        <taxon>Burkholderiales</taxon>
        <taxon>Comamonadaceae</taxon>
        <taxon>Paracidovorax</taxon>
    </lineage>
</organism>
<reference evidence="1 2" key="1">
    <citation type="submission" date="2016-10" db="EMBL/GenBank/DDBJ databases">
        <authorList>
            <person name="de Groot N.N."/>
        </authorList>
    </citation>
    <scope>NUCLEOTIDE SEQUENCE [LARGE SCALE GENOMIC DNA]</scope>
    <source>
        <strain evidence="1 2">DSM 16619</strain>
    </source>
</reference>
<dbReference type="STRING" id="187868.SAMN05192589_11347"/>
<dbReference type="EMBL" id="FMZC01000013">
    <property type="protein sequence ID" value="SDE17654.1"/>
    <property type="molecule type" value="Genomic_DNA"/>
</dbReference>
<dbReference type="Proteomes" id="UP000198781">
    <property type="component" value="Unassembled WGS sequence"/>
</dbReference>
<keyword evidence="2" id="KW-1185">Reference proteome</keyword>
<protein>
    <submittedName>
        <fullName evidence="1">Uncharacterized protein</fullName>
    </submittedName>
</protein>
<accession>A0A1G7ARX9</accession>